<organism evidence="2 3">
    <name type="scientific">Microbacterium phage Mabodamaca</name>
    <dbReference type="NCBI Taxonomy" id="3078574"/>
    <lineage>
        <taxon>Viruses</taxon>
        <taxon>Duplodnaviria</taxon>
        <taxon>Heunggongvirae</taxon>
        <taxon>Uroviricota</taxon>
        <taxon>Caudoviricetes</taxon>
        <taxon>Casidaviridae</taxon>
        <taxon>Mabodamacavirus</taxon>
        <taxon>Mabodamacavirus mabodamaca</taxon>
    </lineage>
</organism>
<dbReference type="EMBL" id="OR613467">
    <property type="protein sequence ID" value="WNT44342.1"/>
    <property type="molecule type" value="Genomic_DNA"/>
</dbReference>
<evidence type="ECO:0000313" key="3">
    <source>
        <dbReference type="Proteomes" id="UP001305869"/>
    </source>
</evidence>
<evidence type="ECO:0000256" key="1">
    <source>
        <dbReference type="SAM" id="Phobius"/>
    </source>
</evidence>
<accession>A0AA96SDU2</accession>
<proteinExistence type="predicted"/>
<sequence>MSTPSTGPAVITLREVYDLVVEVKDSVAVVPAQGDMLKDHEARIRSLERKVWLAAGGAMVLGGALGNLASTLIK</sequence>
<protein>
    <submittedName>
        <fullName evidence="2">Membrane protein</fullName>
    </submittedName>
</protein>
<feature type="transmembrane region" description="Helical" evidence="1">
    <location>
        <begin position="51"/>
        <end position="73"/>
    </location>
</feature>
<keyword evidence="1" id="KW-1133">Transmembrane helix</keyword>
<name>A0AA96SDU2_9CAUD</name>
<evidence type="ECO:0000313" key="2">
    <source>
        <dbReference type="EMBL" id="WNT44342.1"/>
    </source>
</evidence>
<reference evidence="2 3" key="1">
    <citation type="submission" date="2023-09" db="EMBL/GenBank/DDBJ databases">
        <authorList>
            <person name="Astacio K.C."/>
            <person name="Barreto J.C."/>
            <person name="Colon C.A."/>
            <person name="Dejesus A.I."/>
            <person name="Gragirenes D.A."/>
            <person name="Navarro A."/>
            <person name="Negron R.A."/>
            <person name="Nunez P.S."/>
            <person name="Ortiz C.A."/>
            <person name="Ortiz A.Y."/>
            <person name="Roman V.A."/>
            <person name="Sanchez M.A."/>
            <person name="Serrano K.M."/>
            <person name="Klyczek K."/>
            <person name="Ko C."/>
            <person name="Russell D.A."/>
            <person name="Jacobs-Sera D."/>
            <person name="Hatfull G.F."/>
        </authorList>
    </citation>
    <scope>NUCLEOTIDE SEQUENCE [LARGE SCALE GENOMIC DNA]</scope>
</reference>
<keyword evidence="3" id="KW-1185">Reference proteome</keyword>
<keyword evidence="1" id="KW-0812">Transmembrane</keyword>
<gene>
    <name evidence="2" type="primary">22</name>
    <name evidence="2" type="ORF">SEA_MABODAMACA_22</name>
</gene>
<keyword evidence="1" id="KW-0472">Membrane</keyword>
<dbReference type="Proteomes" id="UP001305869">
    <property type="component" value="Segment"/>
</dbReference>